<dbReference type="EC" id="2.7.7.65" evidence="1"/>
<dbReference type="Pfam" id="PF00990">
    <property type="entry name" value="GGDEF"/>
    <property type="match status" value="1"/>
</dbReference>
<dbReference type="Gene3D" id="3.30.70.270">
    <property type="match status" value="1"/>
</dbReference>
<dbReference type="InterPro" id="IPR000160">
    <property type="entry name" value="GGDEF_dom"/>
</dbReference>
<dbReference type="NCBIfam" id="TIGR00254">
    <property type="entry name" value="GGDEF"/>
    <property type="match status" value="1"/>
</dbReference>
<name>A0A1A6DVS5_9BURK</name>
<evidence type="ECO:0000313" key="7">
    <source>
        <dbReference type="Proteomes" id="UP000091969"/>
    </source>
</evidence>
<dbReference type="CDD" id="cd01949">
    <property type="entry name" value="GGDEF"/>
    <property type="match status" value="1"/>
</dbReference>
<dbReference type="PANTHER" id="PTHR45138:SF9">
    <property type="entry name" value="DIGUANYLATE CYCLASE DGCM-RELATED"/>
    <property type="match status" value="1"/>
</dbReference>
<dbReference type="GO" id="GO:0043709">
    <property type="term" value="P:cell adhesion involved in single-species biofilm formation"/>
    <property type="evidence" value="ECO:0007669"/>
    <property type="project" value="TreeGrafter"/>
</dbReference>
<dbReference type="InterPro" id="IPR050469">
    <property type="entry name" value="Diguanylate_Cyclase"/>
</dbReference>
<dbReference type="GO" id="GO:0005886">
    <property type="term" value="C:plasma membrane"/>
    <property type="evidence" value="ECO:0007669"/>
    <property type="project" value="TreeGrafter"/>
</dbReference>
<dbReference type="STRING" id="1101373.A9O67_05940"/>
<proteinExistence type="predicted"/>
<dbReference type="InterPro" id="IPR043128">
    <property type="entry name" value="Rev_trsase/Diguanyl_cyclase"/>
</dbReference>
<keyword evidence="4" id="KW-0812">Transmembrane</keyword>
<keyword evidence="4" id="KW-1133">Transmembrane helix</keyword>
<evidence type="ECO:0000256" key="1">
    <source>
        <dbReference type="ARBA" id="ARBA00012528"/>
    </source>
</evidence>
<comment type="catalytic activity">
    <reaction evidence="2">
        <text>2 GTP = 3',3'-c-di-GMP + 2 diphosphate</text>
        <dbReference type="Rhea" id="RHEA:24898"/>
        <dbReference type="ChEBI" id="CHEBI:33019"/>
        <dbReference type="ChEBI" id="CHEBI:37565"/>
        <dbReference type="ChEBI" id="CHEBI:58805"/>
        <dbReference type="EC" id="2.7.7.65"/>
    </reaction>
</comment>
<evidence type="ECO:0000256" key="2">
    <source>
        <dbReference type="ARBA" id="ARBA00034247"/>
    </source>
</evidence>
<keyword evidence="4" id="KW-0472">Membrane</keyword>
<feature type="transmembrane region" description="Helical" evidence="4">
    <location>
        <begin position="48"/>
        <end position="65"/>
    </location>
</feature>
<dbReference type="PANTHER" id="PTHR45138">
    <property type="entry name" value="REGULATORY COMPONENTS OF SENSORY TRANSDUCTION SYSTEM"/>
    <property type="match status" value="1"/>
</dbReference>
<dbReference type="InterPro" id="IPR029787">
    <property type="entry name" value="Nucleotide_cyclase"/>
</dbReference>
<dbReference type="SMART" id="SM00267">
    <property type="entry name" value="GGDEF"/>
    <property type="match status" value="1"/>
</dbReference>
<gene>
    <name evidence="6" type="ORF">A9O67_05940</name>
</gene>
<accession>A0A1A6DVS5</accession>
<dbReference type="PROSITE" id="PS50887">
    <property type="entry name" value="GGDEF"/>
    <property type="match status" value="1"/>
</dbReference>
<protein>
    <recommendedName>
        <fullName evidence="1">diguanylate cyclase</fullName>
        <ecNumber evidence="1">2.7.7.65</ecNumber>
    </recommendedName>
</protein>
<feature type="transmembrane region" description="Helical" evidence="4">
    <location>
        <begin position="77"/>
        <end position="96"/>
    </location>
</feature>
<dbReference type="GO" id="GO:1902201">
    <property type="term" value="P:negative regulation of bacterial-type flagellum-dependent cell motility"/>
    <property type="evidence" value="ECO:0007669"/>
    <property type="project" value="TreeGrafter"/>
</dbReference>
<feature type="transmembrane region" description="Helical" evidence="4">
    <location>
        <begin position="159"/>
        <end position="177"/>
    </location>
</feature>
<evidence type="ECO:0000256" key="3">
    <source>
        <dbReference type="SAM" id="Coils"/>
    </source>
</evidence>
<evidence type="ECO:0000313" key="6">
    <source>
        <dbReference type="EMBL" id="OBS30953.1"/>
    </source>
</evidence>
<evidence type="ECO:0000259" key="5">
    <source>
        <dbReference type="PROSITE" id="PS50887"/>
    </source>
</evidence>
<dbReference type="Proteomes" id="UP000091969">
    <property type="component" value="Unassembled WGS sequence"/>
</dbReference>
<evidence type="ECO:0000256" key="4">
    <source>
        <dbReference type="SAM" id="Phobius"/>
    </source>
</evidence>
<dbReference type="SUPFAM" id="SSF55073">
    <property type="entry name" value="Nucleotide cyclase"/>
    <property type="match status" value="1"/>
</dbReference>
<sequence>MQDSAVRRNLQVLSLAAWVLVALNAVHIAVFGLLTFDEPVRDGWARQIATAHGAMAVVMALTGWLARRLHARPVLPIVGRILPLAVSAVVLAWAIVLTVMDQAVSSSVNPYVNAAVGVAIVLLLRPSTMVGLMGMAWVALAWVLGGTTDDPAVLATNRMNAASATALAILVSILFWRHYARTELLQRALAESNRQLEAQRAELEALATRDPLTGLLNRREFVRQAEHELARARRLGAPLSLIMLDLDHFKTINDRHGHAVGDEVLRQTARHMAGSTRQTDRVARFGGEEFVLLLPDTSAEQAWHLADKLREGLARVCIPTLGVPVTASLGVASVLGTESVTLEAVLHRADQAMYEAKRSGRNRTVVAADAGTGAA</sequence>
<comment type="caution">
    <text evidence="6">The sequence shown here is derived from an EMBL/GenBank/DDBJ whole genome shotgun (WGS) entry which is preliminary data.</text>
</comment>
<feature type="transmembrane region" description="Helical" evidence="4">
    <location>
        <begin position="12"/>
        <end position="36"/>
    </location>
</feature>
<organism evidence="6 7">
    <name type="scientific">Tepidimonas fonticaldi</name>
    <dbReference type="NCBI Taxonomy" id="1101373"/>
    <lineage>
        <taxon>Bacteria</taxon>
        <taxon>Pseudomonadati</taxon>
        <taxon>Pseudomonadota</taxon>
        <taxon>Betaproteobacteria</taxon>
        <taxon>Burkholderiales</taxon>
        <taxon>Tepidimonas</taxon>
    </lineage>
</organism>
<dbReference type="FunFam" id="3.30.70.270:FF:000001">
    <property type="entry name" value="Diguanylate cyclase domain protein"/>
    <property type="match status" value="1"/>
</dbReference>
<feature type="domain" description="GGDEF" evidence="5">
    <location>
        <begin position="237"/>
        <end position="369"/>
    </location>
</feature>
<feature type="coiled-coil region" evidence="3">
    <location>
        <begin position="182"/>
        <end position="209"/>
    </location>
</feature>
<reference evidence="6 7" key="1">
    <citation type="submission" date="2016-06" db="EMBL/GenBank/DDBJ databases">
        <title>Genome sequence of Tepidimonas fonticaldi PL17.</title>
        <authorList>
            <person name="Pinnaka A.K."/>
        </authorList>
    </citation>
    <scope>NUCLEOTIDE SEQUENCE [LARGE SCALE GENOMIC DNA]</scope>
    <source>
        <strain evidence="6 7">PL17</strain>
    </source>
</reference>
<dbReference type="GO" id="GO:0052621">
    <property type="term" value="F:diguanylate cyclase activity"/>
    <property type="evidence" value="ECO:0007669"/>
    <property type="project" value="UniProtKB-EC"/>
</dbReference>
<feature type="transmembrane region" description="Helical" evidence="4">
    <location>
        <begin position="129"/>
        <end position="147"/>
    </location>
</feature>
<keyword evidence="3" id="KW-0175">Coiled coil</keyword>
<keyword evidence="7" id="KW-1185">Reference proteome</keyword>
<dbReference type="EMBL" id="LZDH01000056">
    <property type="protein sequence ID" value="OBS30953.1"/>
    <property type="molecule type" value="Genomic_DNA"/>
</dbReference>
<dbReference type="AlphaFoldDB" id="A0A1A6DVS5"/>